<keyword evidence="4 8" id="KW-0560">Oxidoreductase</keyword>
<sequence>MRNRSQAEPRQAAAAPLGAPPPDLPTPLLGGLTPAQFMRGYWQKKPLLIRQAIPGVASPVTRDALFELAADYDAESRLITHFRNKWQLAHGPFEPDALPAVTRKSWTLLVQGLDLHVDAARALLDRFRFIPDARLDDLMISYATDGGGVGPHFDSYDVFLLQVEGRRRWRVGAQKDLSLQPDVPLKILENFEPSDEWVLEPGDMLYLPPHIAHDGVAEGECMTCSIGFRAPSAGELRAQFLYYLAERGGLRDAGGDDLYRDPKQPAVDAPAQLPPAMVERVAEIVDAIRWRKRDVAEFLGCYLSEPKSNVVFDPPERPLSEAAFVAQASRRGVRLDRRAALMYNARSYFINGEEGPLEQADEWLPELANQRQMEAKRFVTLSRVPSMTALLHEWYRAGWIRVGCRN</sequence>
<dbReference type="Pfam" id="PF20514">
    <property type="entry name" value="WHD_ROXA"/>
    <property type="match status" value="1"/>
</dbReference>
<dbReference type="PANTHER" id="PTHR13096">
    <property type="entry name" value="MINA53 MYC INDUCED NUCLEAR ANTIGEN"/>
    <property type="match status" value="1"/>
</dbReference>
<comment type="caution">
    <text evidence="8">The sequence shown here is derived from an EMBL/GenBank/DDBJ whole genome shotgun (WGS) entry which is preliminary data.</text>
</comment>
<evidence type="ECO:0000256" key="1">
    <source>
        <dbReference type="ARBA" id="ARBA00001954"/>
    </source>
</evidence>
<keyword evidence="3" id="KW-0223">Dioxygenase</keyword>
<accession>A0ABU5WIF1</accession>
<dbReference type="EC" id="1.14.11.47" evidence="8"/>
<comment type="cofactor">
    <cofactor evidence="1">
        <name>Fe(2+)</name>
        <dbReference type="ChEBI" id="CHEBI:29033"/>
    </cofactor>
</comment>
<feature type="region of interest" description="Disordered" evidence="6">
    <location>
        <begin position="1"/>
        <end position="26"/>
    </location>
</feature>
<dbReference type="InterPro" id="IPR039994">
    <property type="entry name" value="NO66-like"/>
</dbReference>
<name>A0ABU5WIF1_9BURK</name>
<dbReference type="Gene3D" id="2.60.120.650">
    <property type="entry name" value="Cupin"/>
    <property type="match status" value="1"/>
</dbReference>
<dbReference type="Proteomes" id="UP001304467">
    <property type="component" value="Unassembled WGS sequence"/>
</dbReference>
<evidence type="ECO:0000313" key="9">
    <source>
        <dbReference type="Proteomes" id="UP001304467"/>
    </source>
</evidence>
<proteinExistence type="predicted"/>
<dbReference type="InterPro" id="IPR046799">
    <property type="entry name" value="ROXA-like_wH"/>
</dbReference>
<evidence type="ECO:0000256" key="5">
    <source>
        <dbReference type="ARBA" id="ARBA00023004"/>
    </source>
</evidence>
<keyword evidence="2" id="KW-0479">Metal-binding</keyword>
<dbReference type="RefSeq" id="WP_059583367.1">
    <property type="nucleotide sequence ID" value="NZ_JAWRKY010000012.1"/>
</dbReference>
<dbReference type="InterPro" id="IPR003347">
    <property type="entry name" value="JmjC_dom"/>
</dbReference>
<dbReference type="Gene3D" id="3.40.366.30">
    <property type="entry name" value="50S ribosomal protein L16 arginine hydroxylase, Chain A, Domain 2"/>
    <property type="match status" value="1"/>
</dbReference>
<evidence type="ECO:0000256" key="6">
    <source>
        <dbReference type="SAM" id="MobiDB-lite"/>
    </source>
</evidence>
<dbReference type="SUPFAM" id="SSF51197">
    <property type="entry name" value="Clavaminate synthase-like"/>
    <property type="match status" value="1"/>
</dbReference>
<dbReference type="PROSITE" id="PS51184">
    <property type="entry name" value="JMJC"/>
    <property type="match status" value="1"/>
</dbReference>
<evidence type="ECO:0000256" key="4">
    <source>
        <dbReference type="ARBA" id="ARBA00023002"/>
    </source>
</evidence>
<gene>
    <name evidence="8" type="ORF">SB593_05915</name>
</gene>
<evidence type="ECO:0000259" key="7">
    <source>
        <dbReference type="PROSITE" id="PS51184"/>
    </source>
</evidence>
<evidence type="ECO:0000256" key="2">
    <source>
        <dbReference type="ARBA" id="ARBA00022723"/>
    </source>
</evidence>
<dbReference type="Pfam" id="PF08007">
    <property type="entry name" value="JmjC_2"/>
    <property type="match status" value="1"/>
</dbReference>
<evidence type="ECO:0000313" key="8">
    <source>
        <dbReference type="EMBL" id="MEB2578505.1"/>
    </source>
</evidence>
<protein>
    <submittedName>
        <fullName evidence="8">Cupin domain-containing protein</fullName>
        <ecNumber evidence="8">1.14.11.47</ecNumber>
    </submittedName>
</protein>
<reference evidence="8 9" key="1">
    <citation type="journal article" date="2023" name="Front. Microbiol.">
        <title>Genomic analyses of Burkholderia respiratory isolates indicates two evolutionarily distinct B. anthina clades.</title>
        <authorList>
            <person name="Pham A."/>
            <person name="Volmer J.G."/>
            <person name="Chambers D.C."/>
            <person name="Smith D.J."/>
            <person name="Reid D.W."/>
            <person name="Burr L."/>
            <person name="Wells T.J."/>
        </authorList>
    </citation>
    <scope>NUCLEOTIDE SEQUENCE [LARGE SCALE GENOMIC DNA]</scope>
    <source>
        <strain evidence="8 9">BCCIQ07A</strain>
    </source>
</reference>
<organism evidence="8 9">
    <name type="scientific">Burkholderia anthinoferrum</name>
    <dbReference type="NCBI Taxonomy" id="3090833"/>
    <lineage>
        <taxon>Bacteria</taxon>
        <taxon>Pseudomonadati</taxon>
        <taxon>Pseudomonadota</taxon>
        <taxon>Betaproteobacteria</taxon>
        <taxon>Burkholderiales</taxon>
        <taxon>Burkholderiaceae</taxon>
        <taxon>Burkholderia</taxon>
    </lineage>
</organism>
<evidence type="ECO:0000256" key="3">
    <source>
        <dbReference type="ARBA" id="ARBA00022964"/>
    </source>
</evidence>
<dbReference type="PANTHER" id="PTHR13096:SF8">
    <property type="entry name" value="RIBOSOMAL OXYGENASE 1"/>
    <property type="match status" value="1"/>
</dbReference>
<dbReference type="SMART" id="SM00558">
    <property type="entry name" value="JmjC"/>
    <property type="match status" value="1"/>
</dbReference>
<keyword evidence="9" id="KW-1185">Reference proteome</keyword>
<dbReference type="EMBL" id="JAWRLE010000006">
    <property type="protein sequence ID" value="MEB2578505.1"/>
    <property type="molecule type" value="Genomic_DNA"/>
</dbReference>
<keyword evidence="5" id="KW-0408">Iron</keyword>
<feature type="domain" description="JmjC" evidence="7">
    <location>
        <begin position="119"/>
        <end position="245"/>
    </location>
</feature>
<dbReference type="GO" id="GO:0016491">
    <property type="term" value="F:oxidoreductase activity"/>
    <property type="evidence" value="ECO:0007669"/>
    <property type="project" value="UniProtKB-KW"/>
</dbReference>